<reference evidence="1 2" key="1">
    <citation type="journal article" date="2012" name="J. Bacteriol.">
        <title>Complete Genome Sequence of the BTEX-Degrading Bacterium Pseudoxanthomonas spadix BD-a59.</title>
        <authorList>
            <person name="Lee S.H."/>
            <person name="Jin H.M."/>
            <person name="Lee H.J."/>
            <person name="Kim J.M."/>
            <person name="Jeon C.O."/>
        </authorList>
    </citation>
    <scope>NUCLEOTIDE SEQUENCE [LARGE SCALE GENOMIC DNA]</scope>
    <source>
        <strain evidence="1 2">BD-a59</strain>
    </source>
</reference>
<dbReference type="SUPFAM" id="SSF56219">
    <property type="entry name" value="DNase I-like"/>
    <property type="match status" value="1"/>
</dbReference>
<keyword evidence="1" id="KW-0378">Hydrolase</keyword>
<accession>G7UPE1</accession>
<organism evidence="1 2">
    <name type="scientific">Pseudoxanthomonas spadix (strain BD-a59)</name>
    <dbReference type="NCBI Taxonomy" id="1045855"/>
    <lineage>
        <taxon>Bacteria</taxon>
        <taxon>Pseudomonadati</taxon>
        <taxon>Pseudomonadota</taxon>
        <taxon>Gammaproteobacteria</taxon>
        <taxon>Lysobacterales</taxon>
        <taxon>Lysobacteraceae</taxon>
        <taxon>Pseudoxanthomonas</taxon>
    </lineage>
</organism>
<name>G7UPE1_PSEUP</name>
<gene>
    <name evidence="1" type="ordered locus">DSC_04540</name>
</gene>
<dbReference type="OrthoDB" id="9793162at2"/>
<dbReference type="KEGG" id="psd:DSC_04540"/>
<sequence>MFLSRLWPGVFASRARRRRIRLLLLILMTMPASFALAQAMPLKVMSFNVRTPADTNDNRWDNRRDLMARVIRTEADPARAVLAAVLTDAWLAGGPRSGPEKTFHDFTGTPERILFRGLTLRSVRTVETHAGPRYPSDHFPVVAVFDLPASHTCTH</sequence>
<dbReference type="Proteomes" id="UP000005870">
    <property type="component" value="Chromosome"/>
</dbReference>
<dbReference type="STRING" id="1045855.DSC_04540"/>
<dbReference type="Gene3D" id="3.60.10.10">
    <property type="entry name" value="Endonuclease/exonuclease/phosphatase"/>
    <property type="match status" value="2"/>
</dbReference>
<keyword evidence="2" id="KW-1185">Reference proteome</keyword>
<dbReference type="GO" id="GO:0016787">
    <property type="term" value="F:hydrolase activity"/>
    <property type="evidence" value="ECO:0007669"/>
    <property type="project" value="UniProtKB-KW"/>
</dbReference>
<protein>
    <submittedName>
        <fullName evidence="1">Metal-dependent hydrolase</fullName>
    </submittedName>
</protein>
<dbReference type="eggNOG" id="COG3568">
    <property type="taxonomic scope" value="Bacteria"/>
</dbReference>
<proteinExistence type="predicted"/>
<dbReference type="HOGENOM" id="CLU_1694023_0_0_6"/>
<evidence type="ECO:0000313" key="1">
    <source>
        <dbReference type="EMBL" id="AER55561.1"/>
    </source>
</evidence>
<evidence type="ECO:0000313" key="2">
    <source>
        <dbReference type="Proteomes" id="UP000005870"/>
    </source>
</evidence>
<dbReference type="AlphaFoldDB" id="G7UPE1"/>
<dbReference type="RefSeq" id="WP_014159738.1">
    <property type="nucleotide sequence ID" value="NC_016147.2"/>
</dbReference>
<dbReference type="EMBL" id="CP003093">
    <property type="protein sequence ID" value="AER55561.1"/>
    <property type="molecule type" value="Genomic_DNA"/>
</dbReference>
<dbReference type="InterPro" id="IPR036691">
    <property type="entry name" value="Endo/exonu/phosph_ase_sf"/>
</dbReference>